<name>A0AAJ5NLQ5_9BACT</name>
<dbReference type="EMBL" id="LR214971">
    <property type="protein sequence ID" value="VEU62204.1"/>
    <property type="molecule type" value="Genomic_DNA"/>
</dbReference>
<sequence>MEIQSNSLINIKQKFKELRYRQVDQRDFISTRNLYKHWNEPYIRPDGVKVFTCVTTYCQQDFLHFLEINSSPSLVTKHNAIEDMIAILYKQGDYVYRLQLEEIQKAVFFSKELRFFSFFKKQISKEIYQIISERYWRWTRTTENIDGIFWDEGTWTDIKMVVVVIENIDDEKNCQYSISFPSILRMSYANKERLKEVEQLIINEIEELIPFAKPKNLENHREKIFDFLTIQHEYNSKHFDPNKIYLGQKIEEDLEKIKDKFQDFEEYFRLALNVKTLETYENILEKFKKYGIKKFDLEKDDRSQILISWINKFGSNYRKHSINLFGKDGQKYYDDLVKWTNKLNLVHFFQIIFGPTIFFLWDPTWEDPLPDSLVLKSWASLDISKFELYYFGGPEYGIYDDILNQFDSKNPVFWLNTAYEPSRHTAIDGWIPEIVTANLILLYRDGENVLYWIGKCPVYHHVYNGKYFPLNLYYNKKISDLERDIFLRGNTDPVFYSYDNKLKIDVIRRTNKELSELFDYIRLYEKNYKNNNARKYFEDFIEESNLLTEEDRKKLTVCELTSIYSNHEKSVNFLDIENGEYVDFRLKELYKKS</sequence>
<gene>
    <name evidence="1" type="ORF">NCTC10125_00590</name>
</gene>
<dbReference type="Proteomes" id="UP000289629">
    <property type="component" value="Chromosome"/>
</dbReference>
<organism evidence="1 2">
    <name type="scientific">Mesomycoplasma dispar</name>
    <dbReference type="NCBI Taxonomy" id="86660"/>
    <lineage>
        <taxon>Bacteria</taxon>
        <taxon>Bacillati</taxon>
        <taxon>Mycoplasmatota</taxon>
        <taxon>Mycoplasmoidales</taxon>
        <taxon>Metamycoplasmataceae</taxon>
        <taxon>Mesomycoplasma</taxon>
    </lineage>
</organism>
<dbReference type="RefSeq" id="WP_044635572.1">
    <property type="nucleotide sequence ID" value="NZ_CP007229.1"/>
</dbReference>
<reference evidence="1 2" key="1">
    <citation type="submission" date="2019-01" db="EMBL/GenBank/DDBJ databases">
        <authorList>
            <consortium name="Pathogen Informatics"/>
        </authorList>
    </citation>
    <scope>NUCLEOTIDE SEQUENCE [LARGE SCALE GENOMIC DNA]</scope>
    <source>
        <strain evidence="1 2">NCTC10125</strain>
    </source>
</reference>
<protein>
    <submittedName>
        <fullName evidence="1">Uncharacterized protein</fullName>
    </submittedName>
</protein>
<accession>A0AAJ5NLQ5</accession>
<dbReference type="KEGG" id="mds:MDIS_03130"/>
<proteinExistence type="predicted"/>
<evidence type="ECO:0000313" key="2">
    <source>
        <dbReference type="Proteomes" id="UP000289629"/>
    </source>
</evidence>
<dbReference type="AlphaFoldDB" id="A0AAJ5NLQ5"/>
<evidence type="ECO:0000313" key="1">
    <source>
        <dbReference type="EMBL" id="VEU62204.1"/>
    </source>
</evidence>